<keyword evidence="3" id="KW-1185">Reference proteome</keyword>
<dbReference type="PROSITE" id="PS51257">
    <property type="entry name" value="PROKAR_LIPOPROTEIN"/>
    <property type="match status" value="1"/>
</dbReference>
<sequence>MNQTIRPLMLKRFNKLLAPASLLLVSACASSPSSYQPASLQEPGVGEVVHRGSTSERQAAMDRLQAAFSRNVRANGSCKIEVNNVPDPETGDRTIATECIGDSEYERQVMRSLRTTRLAIPRFRTIVWTQGYESILNWNERIGNRSIAYIGSPTTDDPYICLSRVDGETLADVSVSTRTYESISPSEPDTVVVEDAPMSKVAYPAGLIDLTQEPDALDGATGYVVQLWVGEDRPSDAILDRFGMSNGVLSRSDYFGTVRYRLTTTPFPTEEAAYLYWSTLSVDSDAPDVQYVTALDDFLSTAF</sequence>
<gene>
    <name evidence="2" type="ORF">RM531_08705</name>
</gene>
<protein>
    <submittedName>
        <fullName evidence="2">Uncharacterized protein</fullName>
    </submittedName>
</protein>
<evidence type="ECO:0000313" key="2">
    <source>
        <dbReference type="EMBL" id="MDT0618557.1"/>
    </source>
</evidence>
<evidence type="ECO:0000256" key="1">
    <source>
        <dbReference type="SAM" id="SignalP"/>
    </source>
</evidence>
<evidence type="ECO:0000313" key="3">
    <source>
        <dbReference type="Proteomes" id="UP001259982"/>
    </source>
</evidence>
<accession>A0ABU3B9S3</accession>
<feature type="chain" id="PRO_5045371561" evidence="1">
    <location>
        <begin position="36"/>
        <end position="303"/>
    </location>
</feature>
<proteinExistence type="predicted"/>
<dbReference type="Proteomes" id="UP001259982">
    <property type="component" value="Unassembled WGS sequence"/>
</dbReference>
<reference evidence="2 3" key="1">
    <citation type="submission" date="2023-09" db="EMBL/GenBank/DDBJ databases">
        <authorList>
            <person name="Rey-Velasco X."/>
        </authorList>
    </citation>
    <scope>NUCLEOTIDE SEQUENCE [LARGE SCALE GENOMIC DNA]</scope>
    <source>
        <strain evidence="2 3">P385</strain>
    </source>
</reference>
<dbReference type="EMBL" id="JAVRHY010000006">
    <property type="protein sequence ID" value="MDT0618557.1"/>
    <property type="molecule type" value="Genomic_DNA"/>
</dbReference>
<name>A0ABU3B9S3_9GAMM</name>
<comment type="caution">
    <text evidence="2">The sequence shown here is derived from an EMBL/GenBank/DDBJ whole genome shotgun (WGS) entry which is preliminary data.</text>
</comment>
<keyword evidence="1" id="KW-0732">Signal</keyword>
<feature type="signal peptide" evidence="1">
    <location>
        <begin position="1"/>
        <end position="35"/>
    </location>
</feature>
<dbReference type="RefSeq" id="WP_311658696.1">
    <property type="nucleotide sequence ID" value="NZ_JAVRHY010000006.1"/>
</dbReference>
<organism evidence="2 3">
    <name type="scientific">Spectribacter acetivorans</name>
    <dbReference type="NCBI Taxonomy" id="3075603"/>
    <lineage>
        <taxon>Bacteria</taxon>
        <taxon>Pseudomonadati</taxon>
        <taxon>Pseudomonadota</taxon>
        <taxon>Gammaproteobacteria</taxon>
        <taxon>Salinisphaerales</taxon>
        <taxon>Salinisphaeraceae</taxon>
        <taxon>Spectribacter</taxon>
    </lineage>
</organism>